<evidence type="ECO:0000313" key="2">
    <source>
        <dbReference type="Proteomes" id="UP000694864"/>
    </source>
</evidence>
<sequence length="364" mass="41210">MNHGEEPAIQRDMILPDDVLLKCLACVSRIHYPTLSLVCKRFRSLIASTELYQTRTLLGRTESSLYVCLRFETDSQLLCWFILCQRPNSSRKVLVPISSPKPYSISLPGVAVVGPSIYAIGGGINNYASSRVMVMDSCSHTWREAPSMLVARMCPSACTFDGKIYVTGGCDNIDSTNWMEIFDTKTQTWEFLQIPSEEICGGSLYQSAKYEGTLYVRSKAKDVIYKLHKSRWRSADLSMNFRWGWRSLSYCVIENVFYCFGGGCGICWYNPEERLWKTLKGLEGLPSLPLCNGKVKLADHCGKMAILWVEYVSVDKVQKLIWCAEIAIEKRQNGEIWGTLEWFDNVFTSNEPNPLVHALTSTVC</sequence>
<dbReference type="SUPFAM" id="SSF81383">
    <property type="entry name" value="F-box domain"/>
    <property type="match status" value="1"/>
</dbReference>
<dbReference type="InterPro" id="IPR057499">
    <property type="entry name" value="Kelch_FKB95"/>
</dbReference>
<dbReference type="CDD" id="cd22152">
    <property type="entry name" value="F-box_AtAFR-like"/>
    <property type="match status" value="1"/>
</dbReference>
<dbReference type="Pfam" id="PF00646">
    <property type="entry name" value="F-box"/>
    <property type="match status" value="1"/>
</dbReference>
<dbReference type="SMART" id="SM00256">
    <property type="entry name" value="FBOX"/>
    <property type="match status" value="1"/>
</dbReference>
<dbReference type="InterPro" id="IPR015915">
    <property type="entry name" value="Kelch-typ_b-propeller"/>
</dbReference>
<dbReference type="SUPFAM" id="SSF117281">
    <property type="entry name" value="Kelch motif"/>
    <property type="match status" value="1"/>
</dbReference>
<dbReference type="RefSeq" id="XP_010450718.1">
    <property type="nucleotide sequence ID" value="XM_010452416.2"/>
</dbReference>
<keyword evidence="2" id="KW-1185">Reference proteome</keyword>
<dbReference type="Gene3D" id="2.120.10.80">
    <property type="entry name" value="Kelch-type beta propeller"/>
    <property type="match status" value="1"/>
</dbReference>
<reference evidence="2" key="1">
    <citation type="journal article" date="2014" name="Nat. Commun.">
        <title>The emerging biofuel crop Camelina sativa retains a highly undifferentiated hexaploid genome structure.</title>
        <authorList>
            <person name="Kagale S."/>
            <person name="Koh C."/>
            <person name="Nixon J."/>
            <person name="Bollina V."/>
            <person name="Clarke W.E."/>
            <person name="Tuteja R."/>
            <person name="Spillane C."/>
            <person name="Robinson S.J."/>
            <person name="Links M.G."/>
            <person name="Clarke C."/>
            <person name="Higgins E.E."/>
            <person name="Huebert T."/>
            <person name="Sharpe A.G."/>
            <person name="Parkin I.A."/>
        </authorList>
    </citation>
    <scope>NUCLEOTIDE SEQUENCE [LARGE SCALE GENOMIC DNA]</scope>
    <source>
        <strain evidence="2">cv. DH55</strain>
    </source>
</reference>
<evidence type="ECO:0000259" key="1">
    <source>
        <dbReference type="PROSITE" id="PS50181"/>
    </source>
</evidence>
<feature type="domain" description="F-box" evidence="1">
    <location>
        <begin position="9"/>
        <end position="55"/>
    </location>
</feature>
<dbReference type="InterPro" id="IPR036047">
    <property type="entry name" value="F-box-like_dom_sf"/>
</dbReference>
<proteinExistence type="predicted"/>
<dbReference type="Proteomes" id="UP000694864">
    <property type="component" value="Chromosome 12"/>
</dbReference>
<dbReference type="InterPro" id="IPR001810">
    <property type="entry name" value="F-box_dom"/>
</dbReference>
<reference evidence="3" key="2">
    <citation type="submission" date="2025-08" db="UniProtKB">
        <authorList>
            <consortium name="RefSeq"/>
        </authorList>
    </citation>
    <scope>IDENTIFICATION</scope>
    <source>
        <tissue evidence="3">Leaf</tissue>
    </source>
</reference>
<evidence type="ECO:0000313" key="3">
    <source>
        <dbReference type="RefSeq" id="XP_010450718.1"/>
    </source>
</evidence>
<accession>A0ABM0V4Q0</accession>
<dbReference type="PROSITE" id="PS50181">
    <property type="entry name" value="FBOX"/>
    <property type="match status" value="1"/>
</dbReference>
<gene>
    <name evidence="3" type="primary">LOC104732819</name>
</gene>
<dbReference type="PANTHER" id="PTHR24414">
    <property type="entry name" value="F-BOX/KELCH-REPEAT PROTEIN SKIP4"/>
    <property type="match status" value="1"/>
</dbReference>
<organism evidence="2 3">
    <name type="scientific">Camelina sativa</name>
    <name type="common">False flax</name>
    <name type="synonym">Myagrum sativum</name>
    <dbReference type="NCBI Taxonomy" id="90675"/>
    <lineage>
        <taxon>Eukaryota</taxon>
        <taxon>Viridiplantae</taxon>
        <taxon>Streptophyta</taxon>
        <taxon>Embryophyta</taxon>
        <taxon>Tracheophyta</taxon>
        <taxon>Spermatophyta</taxon>
        <taxon>Magnoliopsida</taxon>
        <taxon>eudicotyledons</taxon>
        <taxon>Gunneridae</taxon>
        <taxon>Pentapetalae</taxon>
        <taxon>rosids</taxon>
        <taxon>malvids</taxon>
        <taxon>Brassicales</taxon>
        <taxon>Brassicaceae</taxon>
        <taxon>Camelineae</taxon>
        <taxon>Camelina</taxon>
    </lineage>
</organism>
<dbReference type="InterPro" id="IPR006652">
    <property type="entry name" value="Kelch_1"/>
</dbReference>
<dbReference type="InterPro" id="IPR050354">
    <property type="entry name" value="F-box/kelch-repeat_ARATH"/>
</dbReference>
<dbReference type="Pfam" id="PF25210">
    <property type="entry name" value="Kelch_FKB95"/>
    <property type="match status" value="1"/>
</dbReference>
<protein>
    <submittedName>
        <fullName evidence="3">F-box/kelch-repeat protein At4g23580-like</fullName>
    </submittedName>
</protein>
<dbReference type="PANTHER" id="PTHR24414:SF184">
    <property type="entry name" value="GALACTOSE OXIDASE_KELCH REPEAT SUPERFAMILY PROTEIN"/>
    <property type="match status" value="1"/>
</dbReference>
<name>A0ABM0V4Q0_CAMSA</name>
<dbReference type="SMART" id="SM00612">
    <property type="entry name" value="Kelch"/>
    <property type="match status" value="2"/>
</dbReference>
<dbReference type="GeneID" id="104732819"/>